<comment type="caution">
    <text evidence="7">The sequence shown here is derived from an EMBL/GenBank/DDBJ whole genome shotgun (WGS) entry which is preliminary data.</text>
</comment>
<dbReference type="PROSITE" id="PS50048">
    <property type="entry name" value="ZN2_CY6_FUNGAL_2"/>
    <property type="match status" value="1"/>
</dbReference>
<evidence type="ECO:0000256" key="5">
    <source>
        <dbReference type="SAM" id="MobiDB-lite"/>
    </source>
</evidence>
<dbReference type="CDD" id="cd00067">
    <property type="entry name" value="GAL4"/>
    <property type="match status" value="1"/>
</dbReference>
<evidence type="ECO:0000256" key="4">
    <source>
        <dbReference type="ARBA" id="ARBA00023242"/>
    </source>
</evidence>
<gene>
    <name evidence="7" type="ORF">OHC33_003239</name>
</gene>
<dbReference type="InterPro" id="IPR021858">
    <property type="entry name" value="Fun_TF"/>
</dbReference>
<keyword evidence="2" id="KW-0238">DNA-binding</keyword>
<feature type="region of interest" description="Disordered" evidence="5">
    <location>
        <begin position="1"/>
        <end position="27"/>
    </location>
</feature>
<dbReference type="SUPFAM" id="SSF57701">
    <property type="entry name" value="Zn2/Cys6 DNA-binding domain"/>
    <property type="match status" value="1"/>
</dbReference>
<evidence type="ECO:0000313" key="8">
    <source>
        <dbReference type="Proteomes" id="UP001316803"/>
    </source>
</evidence>
<organism evidence="7 8">
    <name type="scientific">Knufia fluminis</name>
    <dbReference type="NCBI Taxonomy" id="191047"/>
    <lineage>
        <taxon>Eukaryota</taxon>
        <taxon>Fungi</taxon>
        <taxon>Dikarya</taxon>
        <taxon>Ascomycota</taxon>
        <taxon>Pezizomycotina</taxon>
        <taxon>Eurotiomycetes</taxon>
        <taxon>Chaetothyriomycetidae</taxon>
        <taxon>Chaetothyriales</taxon>
        <taxon>Trichomeriaceae</taxon>
        <taxon>Knufia</taxon>
    </lineage>
</organism>
<dbReference type="PANTHER" id="PTHR31069:SF28">
    <property type="entry name" value="ZN(II)2CYS6 TRANSCRIPTION FACTOR (EUROFUNG)"/>
    <property type="match status" value="1"/>
</dbReference>
<dbReference type="EMBL" id="JAKLMC020000006">
    <property type="protein sequence ID" value="KAK5955598.1"/>
    <property type="molecule type" value="Genomic_DNA"/>
</dbReference>
<dbReference type="InterPro" id="IPR050675">
    <property type="entry name" value="OAF3"/>
</dbReference>
<keyword evidence="3" id="KW-0804">Transcription</keyword>
<dbReference type="Pfam" id="PF11951">
    <property type="entry name" value="Fungal_trans_2"/>
    <property type="match status" value="1"/>
</dbReference>
<dbReference type="GO" id="GO:0008270">
    <property type="term" value="F:zinc ion binding"/>
    <property type="evidence" value="ECO:0007669"/>
    <property type="project" value="InterPro"/>
</dbReference>
<evidence type="ECO:0000256" key="1">
    <source>
        <dbReference type="ARBA" id="ARBA00023015"/>
    </source>
</evidence>
<sequence length="836" mass="92299">MAAMLEMPSMQMPQAVPNPRKRKKRAPAAGAANDCFRCAERNVTCDRRRPYCSQCLDEGQDCSGYKTQLTWGVGVASRGKLRGLSLPIAGTHKFVPTGSPPKAKKRRDTNFDAPPILVQSPAGVAPALEHDYKIPQVQPVVPARTSPEVAIPASTRSHNQGAIWDPTFFSAPHVVHHTGQNVNTSQATSQSYYTNRSPVSPNYADASHQAGVSFRDDVWVEQPVPTTTYLTPKSASTPTSGPNHTSITTYYDQCEDTFPTGSDLVSPSQLSFSDEARHPLNTHTEQTFDGIAMLLQADRSTQLPIPGSVEEADEEVTRDQYEDSAISDELSLLSPTSPFDLSFPMPVLSGISNIGRTTRMQYLINYYAEVISPVIVAFDSPSNPFRSQILRLAEGSETLQHAISALAASNLRQRRGIGLLSTGKTAPARRSSFAHVHLTNDYAQTFLSPEEQMREETLHKRLAVSQLNQQLAHPVMRKDDSILATLLMLCLFHICDSGVAKFQTQFAGVRKLLALRGDNMKIGSEGSKWMSRLFTWFDSLAATVNDREGQITGSFLEMSALCGDWSLENMVGIETQLFKSISKLGRLNSLRQGKSVEATDSSIPGPLPPMPFAADAYASFDGNGWMRHDKSVGLGLSNVDFDTNKQFWQEWQEIRNDLLSWRLDTTLFDSLSSESSSLTVDQRMDLENISQSFRYSALVYLERLAQPQLPSSDETIQQWVRQSLNYIKKVVSDVYLLWPLFITGTECVDEEGRNVIRGRCTDIQKDSGFLNNASCLQLLEKVWSANSSHSSPRSDGTSPSNGSAGSDHSTSSAFVFRDVMMKEAARTEGEGEYIVV</sequence>
<evidence type="ECO:0000256" key="3">
    <source>
        <dbReference type="ARBA" id="ARBA00023163"/>
    </source>
</evidence>
<dbReference type="InterPro" id="IPR001138">
    <property type="entry name" value="Zn2Cys6_DnaBD"/>
</dbReference>
<dbReference type="PANTHER" id="PTHR31069">
    <property type="entry name" value="OLEATE-ACTIVATED TRANSCRIPTION FACTOR 1-RELATED"/>
    <property type="match status" value="1"/>
</dbReference>
<keyword evidence="4" id="KW-0539">Nucleus</keyword>
<evidence type="ECO:0000259" key="6">
    <source>
        <dbReference type="PROSITE" id="PS50048"/>
    </source>
</evidence>
<name>A0AAN8ENX8_9EURO</name>
<accession>A0AAN8ENX8</accession>
<dbReference type="InterPro" id="IPR036864">
    <property type="entry name" value="Zn2-C6_fun-type_DNA-bd_sf"/>
</dbReference>
<reference evidence="7 8" key="1">
    <citation type="submission" date="2022-12" db="EMBL/GenBank/DDBJ databases">
        <title>Genomic features and morphological characterization of a novel Knufia sp. strain isolated from spacecraft assembly facility.</title>
        <authorList>
            <person name="Teixeira M."/>
            <person name="Chander A.M."/>
            <person name="Stajich J.E."/>
            <person name="Venkateswaran K."/>
        </authorList>
    </citation>
    <scope>NUCLEOTIDE SEQUENCE [LARGE SCALE GENOMIC DNA]</scope>
    <source>
        <strain evidence="7 8">FJI-L2-BK-P2</strain>
    </source>
</reference>
<dbReference type="AlphaFoldDB" id="A0AAN8ENX8"/>
<keyword evidence="8" id="KW-1185">Reference proteome</keyword>
<evidence type="ECO:0000256" key="2">
    <source>
        <dbReference type="ARBA" id="ARBA00023125"/>
    </source>
</evidence>
<feature type="region of interest" description="Disordered" evidence="5">
    <location>
        <begin position="786"/>
        <end position="809"/>
    </location>
</feature>
<keyword evidence="1" id="KW-0805">Transcription regulation</keyword>
<protein>
    <recommendedName>
        <fullName evidence="6">Zn(2)-C6 fungal-type domain-containing protein</fullName>
    </recommendedName>
</protein>
<dbReference type="Proteomes" id="UP001316803">
    <property type="component" value="Unassembled WGS sequence"/>
</dbReference>
<evidence type="ECO:0000313" key="7">
    <source>
        <dbReference type="EMBL" id="KAK5955598.1"/>
    </source>
</evidence>
<feature type="domain" description="Zn(2)-C6 fungal-type" evidence="6">
    <location>
        <begin position="34"/>
        <end position="63"/>
    </location>
</feature>
<dbReference type="GO" id="GO:0000981">
    <property type="term" value="F:DNA-binding transcription factor activity, RNA polymerase II-specific"/>
    <property type="evidence" value="ECO:0007669"/>
    <property type="project" value="InterPro"/>
</dbReference>
<proteinExistence type="predicted"/>
<dbReference type="GO" id="GO:0003677">
    <property type="term" value="F:DNA binding"/>
    <property type="evidence" value="ECO:0007669"/>
    <property type="project" value="UniProtKB-KW"/>
</dbReference>